<dbReference type="PANTHER" id="PTHR13723:SF281">
    <property type="entry name" value="PAPILIN"/>
    <property type="match status" value="1"/>
</dbReference>
<protein>
    <submittedName>
        <fullName evidence="5">Putative papilin</fullName>
    </submittedName>
</protein>
<dbReference type="Pfam" id="PF05986">
    <property type="entry name" value="ADAMTS_spacer1"/>
    <property type="match status" value="1"/>
</dbReference>
<evidence type="ECO:0000259" key="4">
    <source>
        <dbReference type="Pfam" id="PF05986"/>
    </source>
</evidence>
<dbReference type="EMBL" id="MRZV01002126">
    <property type="protein sequence ID" value="PIK34600.1"/>
    <property type="molecule type" value="Genomic_DNA"/>
</dbReference>
<keyword evidence="2" id="KW-0964">Secreted</keyword>
<dbReference type="GO" id="GO:0031012">
    <property type="term" value="C:extracellular matrix"/>
    <property type="evidence" value="ECO:0007669"/>
    <property type="project" value="TreeGrafter"/>
</dbReference>
<dbReference type="Proteomes" id="UP000230750">
    <property type="component" value="Unassembled WGS sequence"/>
</dbReference>
<comment type="subcellular location">
    <subcellularLocation>
        <location evidence="1">Secreted</location>
    </subcellularLocation>
</comment>
<dbReference type="InterPro" id="IPR050439">
    <property type="entry name" value="ADAMTS_ADAMTS-like"/>
</dbReference>
<evidence type="ECO:0000313" key="5">
    <source>
        <dbReference type="EMBL" id="PIK34600.1"/>
    </source>
</evidence>
<gene>
    <name evidence="5" type="ORF">BSL78_28576</name>
</gene>
<dbReference type="GO" id="GO:0004222">
    <property type="term" value="F:metalloendopeptidase activity"/>
    <property type="evidence" value="ECO:0007669"/>
    <property type="project" value="TreeGrafter"/>
</dbReference>
<name>A0A2G8JFT3_STIJA</name>
<dbReference type="OrthoDB" id="10062690at2759"/>
<feature type="domain" description="ADAMTS/ADAMTS-like Spacer 1" evidence="4">
    <location>
        <begin position="45"/>
        <end position="153"/>
    </location>
</feature>
<dbReference type="STRING" id="307972.A0A2G8JFT3"/>
<dbReference type="GO" id="GO:0030198">
    <property type="term" value="P:extracellular matrix organization"/>
    <property type="evidence" value="ECO:0007669"/>
    <property type="project" value="TreeGrafter"/>
</dbReference>
<evidence type="ECO:0000256" key="1">
    <source>
        <dbReference type="ARBA" id="ARBA00004613"/>
    </source>
</evidence>
<feature type="region of interest" description="Disordered" evidence="3">
    <location>
        <begin position="238"/>
        <end position="291"/>
    </location>
</feature>
<sequence>MKTAAVISLKLVEVRTVRSHLLLFTQQYANHHGWSFCLVLSFYFTGYNEALDIPSGARNVKVFELSGGQNYLALCESSGRYIINGNYRIDNSRLFVASGSLCSYQRLESLERKAGVTHREMFTCSGPINETVTVMILTRDRSPSYLAYEYTLPLDEVSTPPPTALPETSLKPTSVTTEENEGTVQISSNSDPEIVPFSDEAQVSDVFPTTSAMLSGFNWMLADLMTTHRMVEEDSLFTTTTTAKSESDTSSKRGVTLKDSVESITARPDLSLSTTGGPVESTPTTEMTSNL</sequence>
<accession>A0A2G8JFT3</accession>
<proteinExistence type="predicted"/>
<dbReference type="GO" id="GO:0005576">
    <property type="term" value="C:extracellular region"/>
    <property type="evidence" value="ECO:0007669"/>
    <property type="project" value="UniProtKB-SubCell"/>
</dbReference>
<dbReference type="Gene3D" id="2.60.120.830">
    <property type="match status" value="1"/>
</dbReference>
<evidence type="ECO:0000313" key="6">
    <source>
        <dbReference type="Proteomes" id="UP000230750"/>
    </source>
</evidence>
<feature type="compositionally biased region" description="Polar residues" evidence="3">
    <location>
        <begin position="271"/>
        <end position="291"/>
    </location>
</feature>
<evidence type="ECO:0000256" key="3">
    <source>
        <dbReference type="SAM" id="MobiDB-lite"/>
    </source>
</evidence>
<comment type="caution">
    <text evidence="5">The sequence shown here is derived from an EMBL/GenBank/DDBJ whole genome shotgun (WGS) entry which is preliminary data.</text>
</comment>
<organism evidence="5 6">
    <name type="scientific">Stichopus japonicus</name>
    <name type="common">Sea cucumber</name>
    <dbReference type="NCBI Taxonomy" id="307972"/>
    <lineage>
        <taxon>Eukaryota</taxon>
        <taxon>Metazoa</taxon>
        <taxon>Echinodermata</taxon>
        <taxon>Eleutherozoa</taxon>
        <taxon>Echinozoa</taxon>
        <taxon>Holothuroidea</taxon>
        <taxon>Aspidochirotacea</taxon>
        <taxon>Aspidochirotida</taxon>
        <taxon>Stichopodidae</taxon>
        <taxon>Apostichopus</taxon>
    </lineage>
</organism>
<dbReference type="GO" id="GO:0006508">
    <property type="term" value="P:proteolysis"/>
    <property type="evidence" value="ECO:0007669"/>
    <property type="project" value="TreeGrafter"/>
</dbReference>
<dbReference type="InterPro" id="IPR010294">
    <property type="entry name" value="ADAMTS_spacer1"/>
</dbReference>
<keyword evidence="6" id="KW-1185">Reference proteome</keyword>
<dbReference type="PANTHER" id="PTHR13723">
    <property type="entry name" value="ADAMTS A DISINTEGRIN AND METALLOPROTEASE WITH THROMBOSPONDIN MOTIFS PROTEASE"/>
    <property type="match status" value="1"/>
</dbReference>
<reference evidence="5 6" key="1">
    <citation type="journal article" date="2017" name="PLoS Biol.">
        <title>The sea cucumber genome provides insights into morphological evolution and visceral regeneration.</title>
        <authorList>
            <person name="Zhang X."/>
            <person name="Sun L."/>
            <person name="Yuan J."/>
            <person name="Sun Y."/>
            <person name="Gao Y."/>
            <person name="Zhang L."/>
            <person name="Li S."/>
            <person name="Dai H."/>
            <person name="Hamel J.F."/>
            <person name="Liu C."/>
            <person name="Yu Y."/>
            <person name="Liu S."/>
            <person name="Lin W."/>
            <person name="Guo K."/>
            <person name="Jin S."/>
            <person name="Xu P."/>
            <person name="Storey K.B."/>
            <person name="Huan P."/>
            <person name="Zhang T."/>
            <person name="Zhou Y."/>
            <person name="Zhang J."/>
            <person name="Lin C."/>
            <person name="Li X."/>
            <person name="Xing L."/>
            <person name="Huo D."/>
            <person name="Sun M."/>
            <person name="Wang L."/>
            <person name="Mercier A."/>
            <person name="Li F."/>
            <person name="Yang H."/>
            <person name="Xiang J."/>
        </authorList>
    </citation>
    <scope>NUCLEOTIDE SEQUENCE [LARGE SCALE GENOMIC DNA]</scope>
    <source>
        <strain evidence="5">Shaxun</strain>
        <tissue evidence="5">Muscle</tissue>
    </source>
</reference>
<dbReference type="AlphaFoldDB" id="A0A2G8JFT3"/>
<evidence type="ECO:0000256" key="2">
    <source>
        <dbReference type="ARBA" id="ARBA00022525"/>
    </source>
</evidence>